<evidence type="ECO:0000313" key="2">
    <source>
        <dbReference type="EMBL" id="TPV30120.1"/>
    </source>
</evidence>
<keyword evidence="3" id="KW-1185">Reference proteome</keyword>
<reference evidence="2 3" key="1">
    <citation type="submission" date="2019-06" db="EMBL/GenBank/DDBJ databases">
        <title>Taxogenomics and systematics of the genus Pantoea.</title>
        <authorList>
            <person name="Tambong J.T."/>
        </authorList>
    </citation>
    <scope>NUCLEOTIDE SEQUENCE [LARGE SCALE GENOMIC DNA]</scope>
    <source>
        <strain evidence="2 3">LMG 24197</strain>
    </source>
</reference>
<comment type="caution">
    <text evidence="2">The sequence shown here is derived from an EMBL/GenBank/DDBJ whole genome shotgun (WGS) entry which is preliminary data.</text>
</comment>
<proteinExistence type="predicted"/>
<keyword evidence="1" id="KW-0472">Membrane</keyword>
<name>A0ABY2ZAX6_9GAMM</name>
<accession>A0ABY2ZAX6</accession>
<keyword evidence="1" id="KW-0812">Transmembrane</keyword>
<dbReference type="RefSeq" id="WP_140916557.1">
    <property type="nucleotide sequence ID" value="NZ_CP045723.1"/>
</dbReference>
<dbReference type="InterPro" id="IPR038703">
    <property type="entry name" value="YebF/Cmi_sf"/>
</dbReference>
<gene>
    <name evidence="2" type="ORF">FJW02_20715</name>
</gene>
<dbReference type="EMBL" id="VHJB01000090">
    <property type="protein sequence ID" value="TPV30120.1"/>
    <property type="molecule type" value="Genomic_DNA"/>
</dbReference>
<dbReference type="Gene3D" id="3.10.450.300">
    <property type="entry name" value="YebF/Colicin-M immunity protein"/>
    <property type="match status" value="1"/>
</dbReference>
<dbReference type="GeneID" id="90523617"/>
<organism evidence="2 3">
    <name type="scientific">Pantoea eucalypti</name>
    <dbReference type="NCBI Taxonomy" id="470933"/>
    <lineage>
        <taxon>Bacteria</taxon>
        <taxon>Pseudomonadati</taxon>
        <taxon>Pseudomonadota</taxon>
        <taxon>Gammaproteobacteria</taxon>
        <taxon>Enterobacterales</taxon>
        <taxon>Erwiniaceae</taxon>
        <taxon>Pantoea</taxon>
    </lineage>
</organism>
<evidence type="ECO:0000313" key="3">
    <source>
        <dbReference type="Proteomes" id="UP000315469"/>
    </source>
</evidence>
<keyword evidence="1" id="KW-1133">Transmembrane helix</keyword>
<sequence>MSEGVMTGRAAKGIALVLAGGVLLALGCVGTLVYLRTGAQYYSASNLEECKKYTNEQAKEAVLSARLKQPNAWETWSEASEVANKNGIRFVDSEIQGPDKIWLVPFYEAKAPDKKQFGMLDCGTLTVEFASE</sequence>
<dbReference type="Proteomes" id="UP000315469">
    <property type="component" value="Unassembled WGS sequence"/>
</dbReference>
<feature type="transmembrane region" description="Helical" evidence="1">
    <location>
        <begin position="14"/>
        <end position="35"/>
    </location>
</feature>
<protein>
    <submittedName>
        <fullName evidence="2">Uncharacterized protein</fullName>
    </submittedName>
</protein>
<evidence type="ECO:0000256" key="1">
    <source>
        <dbReference type="SAM" id="Phobius"/>
    </source>
</evidence>